<comment type="subcellular location">
    <subcellularLocation>
        <location evidence="1">Cell membrane</location>
        <topology evidence="1">Single-pass membrane protein</topology>
    </subcellularLocation>
</comment>
<keyword evidence="6 7" id="KW-0472">Membrane</keyword>
<dbReference type="AlphaFoldDB" id="A0A6G6Y476"/>
<dbReference type="InterPro" id="IPR050330">
    <property type="entry name" value="Bact_OuterMem_StrucFunc"/>
</dbReference>
<dbReference type="InterPro" id="IPR036737">
    <property type="entry name" value="OmpA-like_sf"/>
</dbReference>
<comment type="similarity">
    <text evidence="2">Belongs to the MotB family.</text>
</comment>
<feature type="region of interest" description="Disordered" evidence="8">
    <location>
        <begin position="86"/>
        <end position="119"/>
    </location>
</feature>
<dbReference type="CDD" id="cd07185">
    <property type="entry name" value="OmpA_C-like"/>
    <property type="match status" value="1"/>
</dbReference>
<evidence type="ECO:0000256" key="9">
    <source>
        <dbReference type="SAM" id="Phobius"/>
    </source>
</evidence>
<dbReference type="SUPFAM" id="SSF103088">
    <property type="entry name" value="OmpA-like"/>
    <property type="match status" value="1"/>
</dbReference>
<dbReference type="Pfam" id="PF13677">
    <property type="entry name" value="MotB_plug"/>
    <property type="match status" value="1"/>
</dbReference>
<dbReference type="RefSeq" id="WP_165326715.1">
    <property type="nucleotide sequence ID" value="NZ_CP049109.1"/>
</dbReference>
<organism evidence="11 12">
    <name type="scientific">Stakelama tenebrarum</name>
    <dbReference type="NCBI Taxonomy" id="2711215"/>
    <lineage>
        <taxon>Bacteria</taxon>
        <taxon>Pseudomonadati</taxon>
        <taxon>Pseudomonadota</taxon>
        <taxon>Alphaproteobacteria</taxon>
        <taxon>Sphingomonadales</taxon>
        <taxon>Sphingomonadaceae</taxon>
        <taxon>Stakelama</taxon>
    </lineage>
</organism>
<gene>
    <name evidence="11" type="ORF">G5C33_07845</name>
</gene>
<dbReference type="Gene3D" id="3.30.1330.60">
    <property type="entry name" value="OmpA-like domain"/>
    <property type="match status" value="1"/>
</dbReference>
<dbReference type="InterPro" id="IPR006665">
    <property type="entry name" value="OmpA-like"/>
</dbReference>
<dbReference type="PANTHER" id="PTHR30329">
    <property type="entry name" value="STATOR ELEMENT OF FLAGELLAR MOTOR COMPLEX"/>
    <property type="match status" value="1"/>
</dbReference>
<dbReference type="KEGG" id="spzr:G5C33_07845"/>
<evidence type="ECO:0000313" key="11">
    <source>
        <dbReference type="EMBL" id="QIG79715.1"/>
    </source>
</evidence>
<keyword evidence="12" id="KW-1185">Reference proteome</keyword>
<evidence type="ECO:0000256" key="7">
    <source>
        <dbReference type="PROSITE-ProRule" id="PRU00473"/>
    </source>
</evidence>
<protein>
    <submittedName>
        <fullName evidence="11">OmpA family protein</fullName>
    </submittedName>
</protein>
<keyword evidence="5 9" id="KW-1133">Transmembrane helix</keyword>
<accession>A0A6G6Y476</accession>
<evidence type="ECO:0000256" key="2">
    <source>
        <dbReference type="ARBA" id="ARBA00008914"/>
    </source>
</evidence>
<reference evidence="11 12" key="1">
    <citation type="submission" date="2020-02" db="EMBL/GenBank/DDBJ databases">
        <authorList>
            <person name="Zheng R.K."/>
            <person name="Sun C.M."/>
        </authorList>
    </citation>
    <scope>NUCLEOTIDE SEQUENCE [LARGE SCALE GENOMIC DNA]</scope>
    <source>
        <strain evidence="12">zrk23</strain>
    </source>
</reference>
<evidence type="ECO:0000256" key="1">
    <source>
        <dbReference type="ARBA" id="ARBA00004162"/>
    </source>
</evidence>
<evidence type="ECO:0000256" key="8">
    <source>
        <dbReference type="SAM" id="MobiDB-lite"/>
    </source>
</evidence>
<evidence type="ECO:0000256" key="6">
    <source>
        <dbReference type="ARBA" id="ARBA00023136"/>
    </source>
</evidence>
<keyword evidence="3" id="KW-1003">Cell membrane</keyword>
<evidence type="ECO:0000256" key="3">
    <source>
        <dbReference type="ARBA" id="ARBA00022475"/>
    </source>
</evidence>
<evidence type="ECO:0000313" key="12">
    <source>
        <dbReference type="Proteomes" id="UP000501568"/>
    </source>
</evidence>
<keyword evidence="4 9" id="KW-0812">Transmembrane</keyword>
<dbReference type="GO" id="GO:0005886">
    <property type="term" value="C:plasma membrane"/>
    <property type="evidence" value="ECO:0007669"/>
    <property type="project" value="UniProtKB-SubCell"/>
</dbReference>
<feature type="transmembrane region" description="Helical" evidence="9">
    <location>
        <begin position="28"/>
        <end position="47"/>
    </location>
</feature>
<name>A0A6G6Y476_9SPHN</name>
<sequence length="285" mass="30108">MARSNERPIIIKKVKKVAGGHHGGAWKVAYADFVTAMMAFFMLLWLISSPDQERLKGLAEYFTPTAPNASPATTLTSDPGAIPGLGGRSRAAQADSKTSVGQPTMEAGVNGTARGGTANVPDASQRVLATELRVAIDTIPQDAQGKQNVDIEPSRDGLRITLMDSDRQSMFRSGTAQLNPYARTILAQVAEKLAPSGAQIAIEGHTDGAGGNSEANWRLSGERALAARGALIAAGLPADRLSEIVAMGATKPVYPDQPDRPENRRITIIVMGETSALPTDSSFKF</sequence>
<evidence type="ECO:0000256" key="5">
    <source>
        <dbReference type="ARBA" id="ARBA00022989"/>
    </source>
</evidence>
<feature type="domain" description="OmpA-like" evidence="10">
    <location>
        <begin position="158"/>
        <end position="274"/>
    </location>
</feature>
<dbReference type="PANTHER" id="PTHR30329:SF21">
    <property type="entry name" value="LIPOPROTEIN YIAD-RELATED"/>
    <property type="match status" value="1"/>
</dbReference>
<dbReference type="PROSITE" id="PS51123">
    <property type="entry name" value="OMPA_2"/>
    <property type="match status" value="1"/>
</dbReference>
<evidence type="ECO:0000256" key="4">
    <source>
        <dbReference type="ARBA" id="ARBA00022692"/>
    </source>
</evidence>
<dbReference type="InterPro" id="IPR025713">
    <property type="entry name" value="MotB-like_N_dom"/>
</dbReference>
<proteinExistence type="inferred from homology"/>
<evidence type="ECO:0000259" key="10">
    <source>
        <dbReference type="PROSITE" id="PS51123"/>
    </source>
</evidence>
<dbReference type="Pfam" id="PF00691">
    <property type="entry name" value="OmpA"/>
    <property type="match status" value="1"/>
</dbReference>
<dbReference type="Proteomes" id="UP000501568">
    <property type="component" value="Chromosome"/>
</dbReference>
<dbReference type="EMBL" id="CP049109">
    <property type="protein sequence ID" value="QIG79715.1"/>
    <property type="molecule type" value="Genomic_DNA"/>
</dbReference>